<keyword evidence="5" id="KW-1185">Reference proteome</keyword>
<sequence>MNFFQIFALILITFMASMSASQASATTPVVLQALEMLKGADEVVGRMARLGGLGGGLTILLPIFLCIGFFAFIIPFFAILFLGAGGGQGWGGAAGLYPAGRKVADMFVPGLPLTNEQLVQAMTFLDKAFIEFGSKVLTSSLKPASSAKARGTMKKKSGNIQPKFADNSLQGFDRGQVSPPAHYSTTTSSTSTGGNPNQSKVAGKSL</sequence>
<feature type="chain" id="PRO_5029516390" evidence="3">
    <location>
        <begin position="24"/>
        <end position="206"/>
    </location>
</feature>
<dbReference type="AlphaFoldDB" id="A0A7M7JLS4"/>
<dbReference type="InParanoid" id="A0A7M7JLS4"/>
<feature type="signal peptide" evidence="3">
    <location>
        <begin position="1"/>
        <end position="23"/>
    </location>
</feature>
<dbReference type="RefSeq" id="XP_022653646.1">
    <property type="nucleotide sequence ID" value="XM_022797911.1"/>
</dbReference>
<keyword evidence="2" id="KW-1133">Transmembrane helix</keyword>
<keyword evidence="2" id="KW-0472">Membrane</keyword>
<dbReference type="OrthoDB" id="10656355at2759"/>
<evidence type="ECO:0000256" key="2">
    <source>
        <dbReference type="SAM" id="Phobius"/>
    </source>
</evidence>
<name>A0A7M7JLS4_VARDE</name>
<dbReference type="KEGG" id="vde:111247234"/>
<dbReference type="Proteomes" id="UP000594260">
    <property type="component" value="Unplaced"/>
</dbReference>
<feature type="transmembrane region" description="Helical" evidence="2">
    <location>
        <begin position="59"/>
        <end position="82"/>
    </location>
</feature>
<proteinExistence type="predicted"/>
<protein>
    <submittedName>
        <fullName evidence="4">Uncharacterized protein</fullName>
    </submittedName>
</protein>
<accession>A0A7M7JLS4</accession>
<keyword evidence="2" id="KW-0812">Transmembrane</keyword>
<dbReference type="EnsemblMetazoa" id="XM_022797911">
    <property type="protein sequence ID" value="XP_022653646"/>
    <property type="gene ID" value="LOC111247234"/>
</dbReference>
<dbReference type="GeneID" id="111247234"/>
<evidence type="ECO:0000256" key="3">
    <source>
        <dbReference type="SAM" id="SignalP"/>
    </source>
</evidence>
<reference evidence="4" key="1">
    <citation type="submission" date="2021-01" db="UniProtKB">
        <authorList>
            <consortium name="EnsemblMetazoa"/>
        </authorList>
    </citation>
    <scope>IDENTIFICATION</scope>
</reference>
<evidence type="ECO:0000256" key="1">
    <source>
        <dbReference type="SAM" id="MobiDB-lite"/>
    </source>
</evidence>
<feature type="region of interest" description="Disordered" evidence="1">
    <location>
        <begin position="148"/>
        <end position="206"/>
    </location>
</feature>
<organism evidence="4 5">
    <name type="scientific">Varroa destructor</name>
    <name type="common">Honeybee mite</name>
    <dbReference type="NCBI Taxonomy" id="109461"/>
    <lineage>
        <taxon>Eukaryota</taxon>
        <taxon>Metazoa</taxon>
        <taxon>Ecdysozoa</taxon>
        <taxon>Arthropoda</taxon>
        <taxon>Chelicerata</taxon>
        <taxon>Arachnida</taxon>
        <taxon>Acari</taxon>
        <taxon>Parasitiformes</taxon>
        <taxon>Mesostigmata</taxon>
        <taxon>Gamasina</taxon>
        <taxon>Dermanyssoidea</taxon>
        <taxon>Varroidae</taxon>
        <taxon>Varroa</taxon>
    </lineage>
</organism>
<evidence type="ECO:0000313" key="5">
    <source>
        <dbReference type="Proteomes" id="UP000594260"/>
    </source>
</evidence>
<evidence type="ECO:0000313" key="4">
    <source>
        <dbReference type="EnsemblMetazoa" id="XP_022653646"/>
    </source>
</evidence>
<keyword evidence="3" id="KW-0732">Signal</keyword>